<reference evidence="8" key="2">
    <citation type="submission" date="2021-01" db="UniProtKB">
        <authorList>
            <consortium name="EnsemblMetazoa"/>
        </authorList>
    </citation>
    <scope>IDENTIFICATION</scope>
</reference>
<keyword evidence="4 6" id="KW-0472">Membrane</keyword>
<sequence length="448" mass="48931">MVNDSAISQELQGNESWETCQENRDLNSSTEGETEGEFSWDTQTQELLLAGFFYGYLVTQIPGGWLCDRFGMKWVFGFGMLLSSVCTLLGPVATYGGTGWYFASRFFAGLGEGVTFPSMMAAWSRWAHPSERSRLAVSGFLGFNFGNAIGNALTGYLISFDIAGGWPFPFYIYGSLGCLSFIVWCFVGYSSPSEHPWISREERDYLEDGLKLQNKRQRSVPWGSILSSGAMWVFVCAHFGQSCGLFTLLVNLPLYYSDGIRVPLELAGLYSGLPYIMQIVGMVLYSRVADWIFIRGFLTKLTNRKLATGLGVGLCVLLLIFAGFAKCNVALSVTFVSLAMGAVGIAFSGHFVALLDVSGPFAGSCMGMMNTGGTLGGIVGPYIVGVVTGNQSDIRGWQNVMWIVAGIYAFGGLSFVIFGTVTLQSWARTDSEVKEDHVDNDEYDVFVS</sequence>
<dbReference type="GeneID" id="764531"/>
<evidence type="ECO:0000259" key="7">
    <source>
        <dbReference type="PROSITE" id="PS50850"/>
    </source>
</evidence>
<feature type="transmembrane region" description="Helical" evidence="6">
    <location>
        <begin position="367"/>
        <end position="388"/>
    </location>
</feature>
<dbReference type="GO" id="GO:0022857">
    <property type="term" value="F:transmembrane transporter activity"/>
    <property type="evidence" value="ECO:0000318"/>
    <property type="project" value="GO_Central"/>
</dbReference>
<evidence type="ECO:0000256" key="6">
    <source>
        <dbReference type="SAM" id="Phobius"/>
    </source>
</evidence>
<dbReference type="Proteomes" id="UP000007110">
    <property type="component" value="Unassembled WGS sequence"/>
</dbReference>
<name>A0A7M7LIQ5_STRPU</name>
<feature type="transmembrane region" description="Helical" evidence="6">
    <location>
        <begin position="331"/>
        <end position="355"/>
    </location>
</feature>
<dbReference type="OrthoDB" id="2985014at2759"/>
<feature type="transmembrane region" description="Helical" evidence="6">
    <location>
        <begin position="225"/>
        <end position="255"/>
    </location>
</feature>
<comment type="subcellular location">
    <subcellularLocation>
        <location evidence="1">Membrane</location>
        <topology evidence="1">Multi-pass membrane protein</topology>
    </subcellularLocation>
</comment>
<dbReference type="InterPro" id="IPR050382">
    <property type="entry name" value="MFS_Na/Anion_cotransporter"/>
</dbReference>
<keyword evidence="3 6" id="KW-1133">Transmembrane helix</keyword>
<evidence type="ECO:0000256" key="3">
    <source>
        <dbReference type="ARBA" id="ARBA00022989"/>
    </source>
</evidence>
<evidence type="ECO:0000256" key="2">
    <source>
        <dbReference type="ARBA" id="ARBA00022692"/>
    </source>
</evidence>
<feature type="region of interest" description="Disordered" evidence="5">
    <location>
        <begin position="1"/>
        <end position="37"/>
    </location>
</feature>
<dbReference type="InParanoid" id="A0A7M7LIQ5"/>
<feature type="transmembrane region" description="Helical" evidence="6">
    <location>
        <begin position="135"/>
        <end position="158"/>
    </location>
</feature>
<dbReference type="EnsemblMetazoa" id="XM_001200871">
    <property type="protein sequence ID" value="XP_001200871"/>
    <property type="gene ID" value="LOC764531"/>
</dbReference>
<keyword evidence="2 6" id="KW-0812">Transmembrane</keyword>
<feature type="transmembrane region" description="Helical" evidence="6">
    <location>
        <begin position="306"/>
        <end position="325"/>
    </location>
</feature>
<feature type="transmembrane region" description="Helical" evidence="6">
    <location>
        <begin position="400"/>
        <end position="421"/>
    </location>
</feature>
<dbReference type="FunFam" id="1.20.1250.20:FF:000939">
    <property type="entry name" value="Uncharacterized protein"/>
    <property type="match status" value="1"/>
</dbReference>
<protein>
    <recommendedName>
        <fullName evidence="7">Major facilitator superfamily (MFS) profile domain-containing protein</fullName>
    </recommendedName>
</protein>
<accession>A0A7M7LIQ5</accession>
<dbReference type="PANTHER" id="PTHR11662">
    <property type="entry name" value="SOLUTE CARRIER FAMILY 17"/>
    <property type="match status" value="1"/>
</dbReference>
<evidence type="ECO:0000256" key="1">
    <source>
        <dbReference type="ARBA" id="ARBA00004141"/>
    </source>
</evidence>
<feature type="transmembrane region" description="Helical" evidence="6">
    <location>
        <begin position="74"/>
        <end position="94"/>
    </location>
</feature>
<keyword evidence="9" id="KW-1185">Reference proteome</keyword>
<dbReference type="PANTHER" id="PTHR11662:SF399">
    <property type="entry name" value="FI19708P1-RELATED"/>
    <property type="match status" value="1"/>
</dbReference>
<feature type="compositionally biased region" description="Polar residues" evidence="5">
    <location>
        <begin position="1"/>
        <end position="20"/>
    </location>
</feature>
<evidence type="ECO:0000313" key="8">
    <source>
        <dbReference type="EnsemblMetazoa" id="XP_001200871"/>
    </source>
</evidence>
<dbReference type="FunFam" id="1.20.1250.20:FF:000423">
    <property type="entry name" value="Putative inorganic phosphate cotransporter-like Protein"/>
    <property type="match status" value="1"/>
</dbReference>
<proteinExistence type="predicted"/>
<feature type="transmembrane region" description="Helical" evidence="6">
    <location>
        <begin position="47"/>
        <end position="67"/>
    </location>
</feature>
<feature type="transmembrane region" description="Helical" evidence="6">
    <location>
        <begin position="100"/>
        <end position="123"/>
    </location>
</feature>
<evidence type="ECO:0000256" key="4">
    <source>
        <dbReference type="ARBA" id="ARBA00023136"/>
    </source>
</evidence>
<dbReference type="AlphaFoldDB" id="A0A7M7LIQ5"/>
<reference evidence="9" key="1">
    <citation type="submission" date="2015-02" db="EMBL/GenBank/DDBJ databases">
        <title>Genome sequencing for Strongylocentrotus purpuratus.</title>
        <authorList>
            <person name="Murali S."/>
            <person name="Liu Y."/>
            <person name="Vee V."/>
            <person name="English A."/>
            <person name="Wang M."/>
            <person name="Skinner E."/>
            <person name="Han Y."/>
            <person name="Muzny D.M."/>
            <person name="Worley K.C."/>
            <person name="Gibbs R.A."/>
        </authorList>
    </citation>
    <scope>NUCLEOTIDE SEQUENCE</scope>
</reference>
<evidence type="ECO:0000256" key="5">
    <source>
        <dbReference type="SAM" id="MobiDB-lite"/>
    </source>
</evidence>
<evidence type="ECO:0000313" key="9">
    <source>
        <dbReference type="Proteomes" id="UP000007110"/>
    </source>
</evidence>
<feature type="domain" description="Major facilitator superfamily (MFS) profile" evidence="7">
    <location>
        <begin position="1"/>
        <end position="423"/>
    </location>
</feature>
<dbReference type="InterPro" id="IPR011701">
    <property type="entry name" value="MFS"/>
</dbReference>
<organism evidence="8 9">
    <name type="scientific">Strongylocentrotus purpuratus</name>
    <name type="common">Purple sea urchin</name>
    <dbReference type="NCBI Taxonomy" id="7668"/>
    <lineage>
        <taxon>Eukaryota</taxon>
        <taxon>Metazoa</taxon>
        <taxon>Echinodermata</taxon>
        <taxon>Eleutherozoa</taxon>
        <taxon>Echinozoa</taxon>
        <taxon>Echinoidea</taxon>
        <taxon>Euechinoidea</taxon>
        <taxon>Echinacea</taxon>
        <taxon>Camarodonta</taxon>
        <taxon>Echinidea</taxon>
        <taxon>Strongylocentrotidae</taxon>
        <taxon>Strongylocentrotus</taxon>
    </lineage>
</organism>
<dbReference type="Pfam" id="PF07690">
    <property type="entry name" value="MFS_1"/>
    <property type="match status" value="1"/>
</dbReference>
<dbReference type="Gene3D" id="1.20.1250.20">
    <property type="entry name" value="MFS general substrate transporter like domains"/>
    <property type="match status" value="2"/>
</dbReference>
<dbReference type="InterPro" id="IPR036259">
    <property type="entry name" value="MFS_trans_sf"/>
</dbReference>
<dbReference type="PROSITE" id="PS50850">
    <property type="entry name" value="MFS"/>
    <property type="match status" value="1"/>
</dbReference>
<dbReference type="OMA" id="MIYLMES"/>
<dbReference type="InterPro" id="IPR020846">
    <property type="entry name" value="MFS_dom"/>
</dbReference>
<dbReference type="GO" id="GO:0016324">
    <property type="term" value="C:apical plasma membrane"/>
    <property type="evidence" value="ECO:0000318"/>
    <property type="project" value="GO_Central"/>
</dbReference>
<dbReference type="SUPFAM" id="SSF103473">
    <property type="entry name" value="MFS general substrate transporter"/>
    <property type="match status" value="1"/>
</dbReference>
<feature type="transmembrane region" description="Helical" evidence="6">
    <location>
        <begin position="170"/>
        <end position="190"/>
    </location>
</feature>
<dbReference type="RefSeq" id="XP_001200871.3">
    <property type="nucleotide sequence ID" value="XM_001200871.3"/>
</dbReference>
<dbReference type="KEGG" id="spu:764531"/>